<dbReference type="RefSeq" id="WP_325123490.1">
    <property type="nucleotide sequence ID" value="NZ_JACJHU010000001.1"/>
</dbReference>
<dbReference type="PANTHER" id="PTHR34069:SF2">
    <property type="entry name" value="BETA-KETOACYL-[ACYL-CARRIER-PROTEIN] SYNTHASE III"/>
    <property type="match status" value="1"/>
</dbReference>
<dbReference type="GO" id="GO:0006633">
    <property type="term" value="P:fatty acid biosynthetic process"/>
    <property type="evidence" value="ECO:0007669"/>
    <property type="project" value="InterPro"/>
</dbReference>
<evidence type="ECO:0000313" key="7">
    <source>
        <dbReference type="Proteomes" id="UP000530412"/>
    </source>
</evidence>
<dbReference type="Proteomes" id="UP000530412">
    <property type="component" value="Unassembled WGS sequence"/>
</dbReference>
<dbReference type="CDD" id="cd00827">
    <property type="entry name" value="init_cond_enzymes"/>
    <property type="match status" value="1"/>
</dbReference>
<dbReference type="Gene3D" id="3.40.47.10">
    <property type="match status" value="2"/>
</dbReference>
<name>A0AA40SKP3_9ACTN</name>
<dbReference type="InterPro" id="IPR013747">
    <property type="entry name" value="ACP_syn_III_C"/>
</dbReference>
<proteinExistence type="predicted"/>
<dbReference type="Pfam" id="PF08541">
    <property type="entry name" value="ACP_syn_III_C"/>
    <property type="match status" value="1"/>
</dbReference>
<dbReference type="InterPro" id="IPR016039">
    <property type="entry name" value="Thiolase-like"/>
</dbReference>
<dbReference type="GO" id="GO:0004315">
    <property type="term" value="F:3-oxoacyl-[acyl-carrier-protein] synthase activity"/>
    <property type="evidence" value="ECO:0007669"/>
    <property type="project" value="InterPro"/>
</dbReference>
<gene>
    <name evidence="6" type="ORF">FHS33_006720</name>
</gene>
<organism evidence="6 7">
    <name type="scientific">Streptomyces calvus</name>
    <dbReference type="NCBI Taxonomy" id="67282"/>
    <lineage>
        <taxon>Bacteria</taxon>
        <taxon>Bacillati</taxon>
        <taxon>Actinomycetota</taxon>
        <taxon>Actinomycetes</taxon>
        <taxon>Kitasatosporales</taxon>
        <taxon>Streptomycetaceae</taxon>
        <taxon>Streptomyces</taxon>
    </lineage>
</organism>
<sequence>MHTAKTRGAGVKVEDIHLSGVGCYVPELVPTDLAVKDGRLDAGYREASGIESVAVEDTVPAPDMAIRAARTALARSGQEPDDFAALLHSSAYHQGPDGWSAPHYVLLNTLDRPVPAMEIRQGCLGMVAALEAAACRLSLDRYTGGGGGDSVLLTTGDNFSTPMVNRWTSSKLFLFGDAGSSLVVSRRPGFARVLSVGSLSDPRMEALHRGGEALLPPSVTAGIPLDFDSRVQYWRQQWASGVKPPIGHFGDQVAAIAERTAAEAGLALSDIRRFCHVGFNEDPLLTMFLEPLGVSLEQGTWEICRRIGHTGVSDFVIALERLWLDGEVGPGDHVMLIGAATGMEAGCAVLEITAEPTAEQRSVTSGEEA</sequence>
<evidence type="ECO:0000256" key="1">
    <source>
        <dbReference type="ARBA" id="ARBA00022490"/>
    </source>
</evidence>
<reference evidence="6 7" key="1">
    <citation type="submission" date="2020-08" db="EMBL/GenBank/DDBJ databases">
        <title>Genomic Encyclopedia of Type Strains, Phase III (KMG-III): the genomes of soil and plant-associated and newly described type strains.</title>
        <authorList>
            <person name="Whitman W."/>
        </authorList>
    </citation>
    <scope>NUCLEOTIDE SEQUENCE [LARGE SCALE GENOMIC DNA]</scope>
    <source>
        <strain evidence="6 7">CECT 3271</strain>
    </source>
</reference>
<evidence type="ECO:0000259" key="4">
    <source>
        <dbReference type="Pfam" id="PF08541"/>
    </source>
</evidence>
<keyword evidence="2 6" id="KW-0808">Transferase</keyword>
<dbReference type="EMBL" id="JACJIE010000030">
    <property type="protein sequence ID" value="MBA8948247.1"/>
    <property type="molecule type" value="Genomic_DNA"/>
</dbReference>
<keyword evidence="1" id="KW-0963">Cytoplasm</keyword>
<dbReference type="PANTHER" id="PTHR34069">
    <property type="entry name" value="3-OXOACYL-[ACYL-CARRIER-PROTEIN] SYNTHASE 3"/>
    <property type="match status" value="1"/>
</dbReference>
<dbReference type="GO" id="GO:0044550">
    <property type="term" value="P:secondary metabolite biosynthetic process"/>
    <property type="evidence" value="ECO:0007669"/>
    <property type="project" value="TreeGrafter"/>
</dbReference>
<feature type="domain" description="Beta-ketoacyl-[acyl-carrier-protein] synthase III C-terminal" evidence="4">
    <location>
        <begin position="262"/>
        <end position="352"/>
    </location>
</feature>
<protein>
    <submittedName>
        <fullName evidence="6">3-oxoacyl-[acyl-carrier-protein] synthase-3</fullName>
        <ecNumber evidence="6">2.3.1.180</ecNumber>
    </submittedName>
</protein>
<evidence type="ECO:0000259" key="5">
    <source>
        <dbReference type="Pfam" id="PF08545"/>
    </source>
</evidence>
<accession>A0AA40SKP3</accession>
<dbReference type="AlphaFoldDB" id="A0AA40SKP3"/>
<comment type="caution">
    <text evidence="6">The sequence shown here is derived from an EMBL/GenBank/DDBJ whole genome shotgun (WGS) entry which is preliminary data.</text>
</comment>
<dbReference type="GO" id="GO:0033818">
    <property type="term" value="F:beta-ketoacyl-acyl-carrier-protein synthase III activity"/>
    <property type="evidence" value="ECO:0007669"/>
    <property type="project" value="UniProtKB-EC"/>
</dbReference>
<evidence type="ECO:0000256" key="2">
    <source>
        <dbReference type="ARBA" id="ARBA00022679"/>
    </source>
</evidence>
<dbReference type="EC" id="2.3.1.180" evidence="6"/>
<dbReference type="Pfam" id="PF08545">
    <property type="entry name" value="ACP_syn_III"/>
    <property type="match status" value="1"/>
</dbReference>
<evidence type="ECO:0000313" key="6">
    <source>
        <dbReference type="EMBL" id="MBA8948247.1"/>
    </source>
</evidence>
<dbReference type="SUPFAM" id="SSF53901">
    <property type="entry name" value="Thiolase-like"/>
    <property type="match status" value="1"/>
</dbReference>
<feature type="domain" description="Beta-ketoacyl-[acyl-carrier-protein] synthase III N-terminal" evidence="5">
    <location>
        <begin position="117"/>
        <end position="195"/>
    </location>
</feature>
<evidence type="ECO:0000256" key="3">
    <source>
        <dbReference type="ARBA" id="ARBA00023315"/>
    </source>
</evidence>
<keyword evidence="3 6" id="KW-0012">Acyltransferase</keyword>
<dbReference type="InterPro" id="IPR013751">
    <property type="entry name" value="ACP_syn_III_N"/>
</dbReference>